<feature type="binding site" evidence="9">
    <location>
        <position position="413"/>
    </location>
    <ligand>
        <name>Mg(2+)</name>
        <dbReference type="ChEBI" id="CHEBI:18420"/>
        <label>2</label>
    </ligand>
</feature>
<keyword evidence="5" id="KW-0547">Nucleotide-binding</keyword>
<keyword evidence="9" id="KW-0479">Metal-binding</keyword>
<proteinExistence type="predicted"/>
<comment type="cofactor">
    <cofactor evidence="9">
        <name>Mg(2+)</name>
        <dbReference type="ChEBI" id="CHEBI:18420"/>
    </cofactor>
    <text evidence="9">Binds 2 Mg(2+) per subunit.</text>
</comment>
<reference evidence="11" key="1">
    <citation type="submission" date="2019-05" db="EMBL/GenBank/DDBJ databases">
        <title>Metatranscriptomic reconstruction reveals RNA viruses with the potential to shape carbon cycling in soil.</title>
        <authorList>
            <person name="Starr E.P."/>
            <person name="Nuccio E."/>
            <person name="Pett-Ridge J."/>
            <person name="Banfield J.F."/>
            <person name="Firestone M.K."/>
        </authorList>
    </citation>
    <scope>NUCLEOTIDE SEQUENCE</scope>
    <source>
        <strain evidence="11">H2_Bulk_35_scaffold_2126</strain>
    </source>
</reference>
<evidence type="ECO:0000256" key="2">
    <source>
        <dbReference type="ARBA" id="ARBA00022484"/>
    </source>
</evidence>
<comment type="catalytic activity">
    <reaction evidence="8">
        <text>RNA(n) + a ribonucleoside 5'-triphosphate = RNA(n+1) + diphosphate</text>
        <dbReference type="Rhea" id="RHEA:21248"/>
        <dbReference type="Rhea" id="RHEA-COMP:14527"/>
        <dbReference type="Rhea" id="RHEA-COMP:17342"/>
        <dbReference type="ChEBI" id="CHEBI:33019"/>
        <dbReference type="ChEBI" id="CHEBI:61557"/>
        <dbReference type="ChEBI" id="CHEBI:140395"/>
        <dbReference type="EC" id="2.7.7.48"/>
    </reaction>
</comment>
<evidence type="ECO:0000256" key="3">
    <source>
        <dbReference type="ARBA" id="ARBA00022679"/>
    </source>
</evidence>
<evidence type="ECO:0000256" key="7">
    <source>
        <dbReference type="ARBA" id="ARBA00030248"/>
    </source>
</evidence>
<dbReference type="PROSITE" id="PS50522">
    <property type="entry name" value="RDRP_PHAGE"/>
    <property type="match status" value="1"/>
</dbReference>
<gene>
    <name evidence="11" type="ORF">H2Bulk352126_000001</name>
</gene>
<dbReference type="InterPro" id="IPR007096">
    <property type="entry name" value="RNA-dir_Rpol_cat_phage"/>
</dbReference>
<keyword evidence="4" id="KW-0548">Nucleotidyltransferase</keyword>
<evidence type="ECO:0000256" key="1">
    <source>
        <dbReference type="ARBA" id="ARBA00012494"/>
    </source>
</evidence>
<dbReference type="InterPro" id="IPR005093">
    <property type="entry name" value="RNArep_beta"/>
</dbReference>
<evidence type="ECO:0000256" key="4">
    <source>
        <dbReference type="ARBA" id="ARBA00022695"/>
    </source>
</evidence>
<feature type="domain" description="RdRp catalytic" evidence="10">
    <location>
        <begin position="300"/>
        <end position="445"/>
    </location>
</feature>
<keyword evidence="2 11" id="KW-0696">RNA-directed RNA polymerase</keyword>
<feature type="binding site" evidence="9">
    <location>
        <position position="414"/>
    </location>
    <ligand>
        <name>Mg(2+)</name>
        <dbReference type="ChEBI" id="CHEBI:18420"/>
        <label>2</label>
    </ligand>
</feature>
<dbReference type="GO" id="GO:0046872">
    <property type="term" value="F:metal ion binding"/>
    <property type="evidence" value="ECO:0007669"/>
    <property type="project" value="UniProtKB-KW"/>
</dbReference>
<dbReference type="GO" id="GO:0003968">
    <property type="term" value="F:RNA-directed RNA polymerase activity"/>
    <property type="evidence" value="ECO:0007669"/>
    <property type="project" value="UniProtKB-KW"/>
</dbReference>
<evidence type="ECO:0000256" key="6">
    <source>
        <dbReference type="ARBA" id="ARBA00022953"/>
    </source>
</evidence>
<keyword evidence="6" id="KW-0693">Viral RNA replication</keyword>
<feature type="binding site" evidence="9">
    <location>
        <position position="315"/>
    </location>
    <ligand>
        <name>Mg(2+)</name>
        <dbReference type="ChEBI" id="CHEBI:18420"/>
        <label>2</label>
    </ligand>
</feature>
<evidence type="ECO:0000256" key="9">
    <source>
        <dbReference type="PIRSR" id="PIRSR605093-1"/>
    </source>
</evidence>
<protein>
    <recommendedName>
        <fullName evidence="1">RNA-directed RNA polymerase</fullName>
        <ecNumber evidence="1">2.7.7.48</ecNumber>
    </recommendedName>
    <alternativeName>
        <fullName evidence="7">RNA replicase beta chain</fullName>
    </alternativeName>
</protein>
<evidence type="ECO:0000256" key="5">
    <source>
        <dbReference type="ARBA" id="ARBA00022741"/>
    </source>
</evidence>
<name>A0A514DDA3_9VIRU</name>
<dbReference type="GO" id="GO:0000166">
    <property type="term" value="F:nucleotide binding"/>
    <property type="evidence" value="ECO:0007669"/>
    <property type="project" value="UniProtKB-KW"/>
</dbReference>
<evidence type="ECO:0000256" key="8">
    <source>
        <dbReference type="ARBA" id="ARBA00048744"/>
    </source>
</evidence>
<evidence type="ECO:0000259" key="10">
    <source>
        <dbReference type="PROSITE" id="PS50522"/>
    </source>
</evidence>
<keyword evidence="9" id="KW-0460">Magnesium</keyword>
<sequence>MKSLMLLWKVLAEELARMCHTSATLDYQTVKRRFKHEGEQFLTVSLPLYAKDLERALEYGKVTPYLFCGFHRVGELPIFMGGFVEKVFDRETGVLLEEPSVYSILAIRQLSLLFGKMQPPGTSHPGEAAAMSGFLKCEMEVKAADKNTSPEAVKAFRRMSQLLFGDVFDKLNRMIQFDEIVPKHGPGATADKLRGNRKFDQREWPDRMESVFPFGVYAIPSLKFSYLYDEVHFLDPGAERPVRVITVPKTYDKPRIIAIEPTCMQFMQQGILDVLVPELEGDSSLLSPFVGFKEQGPNRAMALRGSINQELATLDLSEASDRVSYQHVLELIGPYYPFLRDGVDACRSRKADVPGYGVIRLAKYASMGSALCFPFEEMVFLAIIFASIEAQEHRRFTRKDIKRFAGKVRVYGDDIIVPTDYVRCVIDGLESFGLKVNVNKSFWNGKFRESCGKEYYDGKDVTLVRFRKQLPTSRKSVDEVESLVSVRNQMYSKGYLDTVAALDEIIGKVLPYFPVVESTSPALGRHDVEGYTSERHDKRLHRPLVRAYVASSKPPPSQVSGEGALMKFLTKRSPLPMADVKHLQRSGRPQSSQLKLRWVTPY</sequence>
<keyword evidence="3" id="KW-0808">Transferase</keyword>
<dbReference type="Pfam" id="PF03431">
    <property type="entry name" value="RNA_replicase_B"/>
    <property type="match status" value="1"/>
</dbReference>
<dbReference type="EC" id="2.7.7.48" evidence="1"/>
<dbReference type="GO" id="GO:0039694">
    <property type="term" value="P:viral RNA genome replication"/>
    <property type="evidence" value="ECO:0007669"/>
    <property type="project" value="InterPro"/>
</dbReference>
<accession>A0A514DDA3</accession>
<dbReference type="EMBL" id="MN036328">
    <property type="protein sequence ID" value="QDH91577.1"/>
    <property type="molecule type" value="Genomic_RNA"/>
</dbReference>
<evidence type="ECO:0000313" key="11">
    <source>
        <dbReference type="EMBL" id="QDH91577.1"/>
    </source>
</evidence>
<organism evidence="11">
    <name type="scientific">Leviviridae sp</name>
    <dbReference type="NCBI Taxonomy" id="2027243"/>
    <lineage>
        <taxon>Viruses</taxon>
        <taxon>Riboviria</taxon>
        <taxon>Orthornavirae</taxon>
        <taxon>Lenarviricota</taxon>
        <taxon>Leviviricetes</taxon>
        <taxon>Norzivirales</taxon>
        <taxon>Fiersviridae</taxon>
    </lineage>
</organism>